<dbReference type="SUPFAM" id="SSF52833">
    <property type="entry name" value="Thioredoxin-like"/>
    <property type="match status" value="1"/>
</dbReference>
<dbReference type="STRING" id="599839.J4I986"/>
<dbReference type="Gene3D" id="3.40.30.10">
    <property type="entry name" value="Glutaredoxin"/>
    <property type="match status" value="1"/>
</dbReference>
<dbReference type="Pfam" id="PF13409">
    <property type="entry name" value="GST_N_2"/>
    <property type="match status" value="1"/>
</dbReference>
<protein>
    <submittedName>
        <fullName evidence="3">Uncharacterized protein</fullName>
    </submittedName>
</protein>
<dbReference type="Pfam" id="PF22041">
    <property type="entry name" value="GST_C_7"/>
    <property type="match status" value="1"/>
</dbReference>
<dbReference type="InterPro" id="IPR036249">
    <property type="entry name" value="Thioredoxin-like_sf"/>
</dbReference>
<dbReference type="InterPro" id="IPR004045">
    <property type="entry name" value="Glutathione_S-Trfase_N"/>
</dbReference>
<dbReference type="InterPro" id="IPR054416">
    <property type="entry name" value="GST_UstS-like_C"/>
</dbReference>
<dbReference type="Gene3D" id="1.20.1050.10">
    <property type="match status" value="1"/>
</dbReference>
<dbReference type="AlphaFoldDB" id="J4I986"/>
<evidence type="ECO:0000313" key="4">
    <source>
        <dbReference type="Proteomes" id="UP000006352"/>
    </source>
</evidence>
<evidence type="ECO:0000313" key="3">
    <source>
        <dbReference type="EMBL" id="CCM00726.1"/>
    </source>
</evidence>
<organism evidence="3 4">
    <name type="scientific">Fibroporia radiculosa</name>
    <dbReference type="NCBI Taxonomy" id="599839"/>
    <lineage>
        <taxon>Eukaryota</taxon>
        <taxon>Fungi</taxon>
        <taxon>Dikarya</taxon>
        <taxon>Basidiomycota</taxon>
        <taxon>Agaricomycotina</taxon>
        <taxon>Agaricomycetes</taxon>
        <taxon>Polyporales</taxon>
        <taxon>Fibroporiaceae</taxon>
        <taxon>Fibroporia</taxon>
    </lineage>
</organism>
<dbReference type="RefSeq" id="XP_012180009.1">
    <property type="nucleotide sequence ID" value="XM_012324619.1"/>
</dbReference>
<dbReference type="GeneID" id="24095637"/>
<keyword evidence="4" id="KW-1185">Reference proteome</keyword>
<proteinExistence type="predicted"/>
<evidence type="ECO:0000259" key="2">
    <source>
        <dbReference type="Pfam" id="PF22041"/>
    </source>
</evidence>
<reference evidence="3 4" key="1">
    <citation type="journal article" date="2012" name="Appl. Environ. Microbiol.">
        <title>Short-read sequencing for genomic analysis of the brown rot fungus Fibroporia radiculosa.</title>
        <authorList>
            <person name="Tang J.D."/>
            <person name="Perkins A.D."/>
            <person name="Sonstegard T.S."/>
            <person name="Schroeder S.G."/>
            <person name="Burgess S.C."/>
            <person name="Diehl S.V."/>
        </authorList>
    </citation>
    <scope>NUCLEOTIDE SEQUENCE [LARGE SCALE GENOMIC DNA]</scope>
    <source>
        <strain evidence="3 4">TFFH 294</strain>
    </source>
</reference>
<feature type="domain" description="Glutathione S-transferase UstS-like C-terminal" evidence="2">
    <location>
        <begin position="113"/>
        <end position="248"/>
    </location>
</feature>
<dbReference type="EMBL" id="HE797001">
    <property type="protein sequence ID" value="CCM00726.1"/>
    <property type="molecule type" value="Genomic_DNA"/>
</dbReference>
<dbReference type="CDD" id="cd00299">
    <property type="entry name" value="GST_C_family"/>
    <property type="match status" value="1"/>
</dbReference>
<evidence type="ECO:0000259" key="1">
    <source>
        <dbReference type="Pfam" id="PF13409"/>
    </source>
</evidence>
<dbReference type="OrthoDB" id="4951845at2759"/>
<sequence>MATHHKITLYDLKSTTINTAWSPHVWINRFILNYKKLPYTTHWVHYADQQDFLASINAPITRASEPRRTLPVIVDDVADGRPPALIADSSLIADYLETCYPEPSIYSGGKEAQASYVATIKKLILLDVASVVAPNAVKLFEGRDLEFYVSSRKRLFGVELSEMFPPEKQTAVWAQLEASFNDLSQFIDSIEHRDPWLFSMLEGPSYADFVVGGILVWFKLAGPADGWSRLEGWNGGRWTRFMANLEPYMQVL</sequence>
<dbReference type="InParanoid" id="J4I986"/>
<gene>
    <name evidence="3" type="ORF">FIBRA_02766</name>
</gene>
<dbReference type="Proteomes" id="UP000006352">
    <property type="component" value="Unassembled WGS sequence"/>
</dbReference>
<accession>J4I986</accession>
<dbReference type="HOGENOM" id="CLU_011226_4_0_1"/>
<feature type="domain" description="GST N-terminal" evidence="1">
    <location>
        <begin position="21"/>
        <end position="98"/>
    </location>
</feature>
<name>J4I986_9APHY</name>